<evidence type="ECO:0000256" key="3">
    <source>
        <dbReference type="ARBA" id="ARBA00023040"/>
    </source>
</evidence>
<keyword evidence="5" id="KW-0807">Transducer</keyword>
<reference evidence="7" key="1">
    <citation type="submission" date="2020-03" db="EMBL/GenBank/DDBJ databases">
        <title>Studies in the Genomics of Life Span.</title>
        <authorList>
            <person name="Glass D."/>
        </authorList>
    </citation>
    <scope>NUCLEOTIDE SEQUENCE</scope>
    <source>
        <strain evidence="7">SUZIE</strain>
        <tissue evidence="7">Muscle</tissue>
    </source>
</reference>
<dbReference type="PANTHER" id="PTHR24226">
    <property type="entry name" value="G-PROTEIN COUPLED RECEPTOR 182 AND ESTROGEN RECEPTOR 1"/>
    <property type="match status" value="1"/>
</dbReference>
<evidence type="ECO:0000313" key="7">
    <source>
        <dbReference type="EMBL" id="MBZ3871561.1"/>
    </source>
</evidence>
<dbReference type="EMBL" id="JAATJV010169400">
    <property type="protein sequence ID" value="MBZ3871561.1"/>
    <property type="molecule type" value="Genomic_DNA"/>
</dbReference>
<dbReference type="GO" id="GO:0004930">
    <property type="term" value="F:G protein-coupled receptor activity"/>
    <property type="evidence" value="ECO:0007669"/>
    <property type="project" value="UniProtKB-KW"/>
</dbReference>
<comment type="caution">
    <text evidence="7">The sequence shown here is derived from an EMBL/GenBank/DDBJ whole genome shotgun (WGS) entry which is preliminary data.</text>
</comment>
<sequence>MVVLLHIFSILHYLPLTCQLENALFTALHATQCLSLVHCSVNPVLYSFINRSYRYKLMKAFVFKYSAKTGLSEVIDTSRVSETECLALEQNTK</sequence>
<dbReference type="InterPro" id="IPR047143">
    <property type="entry name" value="GPER1-like"/>
</dbReference>
<feature type="signal peptide" evidence="6">
    <location>
        <begin position="1"/>
        <end position="19"/>
    </location>
</feature>
<evidence type="ECO:0000256" key="6">
    <source>
        <dbReference type="SAM" id="SignalP"/>
    </source>
</evidence>
<keyword evidence="2" id="KW-1003">Cell membrane</keyword>
<evidence type="ECO:0000313" key="8">
    <source>
        <dbReference type="Proteomes" id="UP001166674"/>
    </source>
</evidence>
<dbReference type="Proteomes" id="UP001166674">
    <property type="component" value="Unassembled WGS sequence"/>
</dbReference>
<gene>
    <name evidence="7" type="ORF">SUZIE_113555</name>
</gene>
<evidence type="ECO:0000256" key="4">
    <source>
        <dbReference type="ARBA" id="ARBA00023170"/>
    </source>
</evidence>
<protein>
    <submittedName>
        <fullName evidence="7">Atypical chemokine receptor 3</fullName>
    </submittedName>
</protein>
<keyword evidence="6" id="KW-0732">Signal</keyword>
<dbReference type="AlphaFoldDB" id="A0AA41SSM7"/>
<evidence type="ECO:0000256" key="1">
    <source>
        <dbReference type="ARBA" id="ARBA00004651"/>
    </source>
</evidence>
<evidence type="ECO:0000256" key="2">
    <source>
        <dbReference type="ARBA" id="ARBA00022475"/>
    </source>
</evidence>
<keyword evidence="3" id="KW-0297">G-protein coupled receptor</keyword>
<dbReference type="PANTHER" id="PTHR24226:SF5">
    <property type="entry name" value="CHEMOKINE (C-X-C MOTIF) RECEPTOR 7"/>
    <property type="match status" value="1"/>
</dbReference>
<proteinExistence type="predicted"/>
<keyword evidence="4 7" id="KW-0675">Receptor</keyword>
<accession>A0AA41SSM7</accession>
<feature type="chain" id="PRO_5041204700" evidence="6">
    <location>
        <begin position="20"/>
        <end position="93"/>
    </location>
</feature>
<name>A0AA41SSM7_SCICA</name>
<keyword evidence="8" id="KW-1185">Reference proteome</keyword>
<comment type="subcellular location">
    <subcellularLocation>
        <location evidence="1">Cell membrane</location>
        <topology evidence="1">Multi-pass membrane protein</topology>
    </subcellularLocation>
</comment>
<evidence type="ECO:0000256" key="5">
    <source>
        <dbReference type="ARBA" id="ARBA00023224"/>
    </source>
</evidence>
<keyword evidence="2" id="KW-0472">Membrane</keyword>
<dbReference type="Gene3D" id="1.20.1070.10">
    <property type="entry name" value="Rhodopsin 7-helix transmembrane proteins"/>
    <property type="match status" value="1"/>
</dbReference>
<dbReference type="SUPFAM" id="SSF81321">
    <property type="entry name" value="Family A G protein-coupled receptor-like"/>
    <property type="match status" value="1"/>
</dbReference>
<organism evidence="7 8">
    <name type="scientific">Sciurus carolinensis</name>
    <name type="common">Eastern gray squirrel</name>
    <dbReference type="NCBI Taxonomy" id="30640"/>
    <lineage>
        <taxon>Eukaryota</taxon>
        <taxon>Metazoa</taxon>
        <taxon>Chordata</taxon>
        <taxon>Craniata</taxon>
        <taxon>Vertebrata</taxon>
        <taxon>Euteleostomi</taxon>
        <taxon>Mammalia</taxon>
        <taxon>Eutheria</taxon>
        <taxon>Euarchontoglires</taxon>
        <taxon>Glires</taxon>
        <taxon>Rodentia</taxon>
        <taxon>Sciuromorpha</taxon>
        <taxon>Sciuridae</taxon>
        <taxon>Sciurinae</taxon>
        <taxon>Sciurini</taxon>
        <taxon>Sciurus</taxon>
    </lineage>
</organism>
<dbReference type="GO" id="GO:0005886">
    <property type="term" value="C:plasma membrane"/>
    <property type="evidence" value="ECO:0007669"/>
    <property type="project" value="UniProtKB-SubCell"/>
</dbReference>